<evidence type="ECO:0000256" key="1">
    <source>
        <dbReference type="SAM" id="MobiDB-lite"/>
    </source>
</evidence>
<feature type="compositionally biased region" description="Basic and acidic residues" evidence="1">
    <location>
        <begin position="33"/>
        <end position="48"/>
    </location>
</feature>
<comment type="caution">
    <text evidence="2">The sequence shown here is derived from an EMBL/GenBank/DDBJ whole genome shotgun (WGS) entry which is preliminary data.</text>
</comment>
<dbReference type="Proteomes" id="UP001301350">
    <property type="component" value="Unassembled WGS sequence"/>
</dbReference>
<accession>A0AAV9IWF5</accession>
<feature type="region of interest" description="Disordered" evidence="1">
    <location>
        <begin position="33"/>
        <end position="64"/>
    </location>
</feature>
<proteinExistence type="predicted"/>
<evidence type="ECO:0000313" key="3">
    <source>
        <dbReference type="Proteomes" id="UP001301350"/>
    </source>
</evidence>
<dbReference type="AlphaFoldDB" id="A0AAV9IWF5"/>
<keyword evidence="3" id="KW-1185">Reference proteome</keyword>
<sequence length="64" mass="7075">MLHRPPTRLGLDAVDVELLDKVIRERCADKIREREGGQDGRGDCETRGQDAVGRGARPDPPAPR</sequence>
<gene>
    <name evidence="2" type="ORF">CDCA_CDCA08G2455</name>
</gene>
<name>A0AAV9IWF5_CYACA</name>
<protein>
    <submittedName>
        <fullName evidence="2">Uncharacterized protein</fullName>
    </submittedName>
</protein>
<evidence type="ECO:0000313" key="2">
    <source>
        <dbReference type="EMBL" id="KAK4536430.1"/>
    </source>
</evidence>
<organism evidence="2 3">
    <name type="scientific">Cyanidium caldarium</name>
    <name type="common">Red alga</name>
    <dbReference type="NCBI Taxonomy" id="2771"/>
    <lineage>
        <taxon>Eukaryota</taxon>
        <taxon>Rhodophyta</taxon>
        <taxon>Bangiophyceae</taxon>
        <taxon>Cyanidiales</taxon>
        <taxon>Cyanidiaceae</taxon>
        <taxon>Cyanidium</taxon>
    </lineage>
</organism>
<reference evidence="2 3" key="1">
    <citation type="submission" date="2022-07" db="EMBL/GenBank/DDBJ databases">
        <title>Genome-wide signatures of adaptation to extreme environments.</title>
        <authorList>
            <person name="Cho C.H."/>
            <person name="Yoon H.S."/>
        </authorList>
    </citation>
    <scope>NUCLEOTIDE SEQUENCE [LARGE SCALE GENOMIC DNA]</scope>
    <source>
        <strain evidence="2 3">DBV 063 E5</strain>
    </source>
</reference>
<dbReference type="EMBL" id="JANCYW010000008">
    <property type="protein sequence ID" value="KAK4536430.1"/>
    <property type="molecule type" value="Genomic_DNA"/>
</dbReference>